<gene>
    <name evidence="6" type="ORF">TPAB3V08_LOCUS3085</name>
</gene>
<evidence type="ECO:0000256" key="3">
    <source>
        <dbReference type="ARBA" id="ARBA00022525"/>
    </source>
</evidence>
<dbReference type="PANTHER" id="PTHR12274">
    <property type="entry name" value="GRANULIN"/>
    <property type="match status" value="1"/>
</dbReference>
<keyword evidence="4" id="KW-1015">Disulfide bond</keyword>
<dbReference type="InterPro" id="IPR039036">
    <property type="entry name" value="Granulin_fam"/>
</dbReference>
<dbReference type="Gene3D" id="2.10.25.160">
    <property type="entry name" value="Granulin"/>
    <property type="match status" value="1"/>
</dbReference>
<evidence type="ECO:0000256" key="4">
    <source>
        <dbReference type="ARBA" id="ARBA00023157"/>
    </source>
</evidence>
<keyword evidence="3" id="KW-0964">Secreted</keyword>
<dbReference type="InterPro" id="IPR037277">
    <property type="entry name" value="Granulin_sf"/>
</dbReference>
<evidence type="ECO:0000256" key="1">
    <source>
        <dbReference type="ARBA" id="ARBA00004613"/>
    </source>
</evidence>
<dbReference type="SUPFAM" id="SSF57277">
    <property type="entry name" value="Granulin repeat"/>
    <property type="match status" value="1"/>
</dbReference>
<evidence type="ECO:0000256" key="2">
    <source>
        <dbReference type="ARBA" id="ARBA00010093"/>
    </source>
</evidence>
<dbReference type="Pfam" id="PF00396">
    <property type="entry name" value="Granulin"/>
    <property type="match status" value="1"/>
</dbReference>
<dbReference type="SMART" id="SM00277">
    <property type="entry name" value="GRAN"/>
    <property type="match status" value="1"/>
</dbReference>
<comment type="subcellular location">
    <subcellularLocation>
        <location evidence="1">Secreted</location>
    </subcellularLocation>
</comment>
<evidence type="ECO:0000259" key="5">
    <source>
        <dbReference type="PROSITE" id="PS00799"/>
    </source>
</evidence>
<evidence type="ECO:0000313" key="7">
    <source>
        <dbReference type="Proteomes" id="UP001153148"/>
    </source>
</evidence>
<comment type="similarity">
    <text evidence="2">Belongs to the granulin family.</text>
</comment>
<dbReference type="InterPro" id="IPR000118">
    <property type="entry name" value="Granulin"/>
</dbReference>
<proteinExistence type="inferred from homology"/>
<organism evidence="6 7">
    <name type="scientific">Timema podura</name>
    <name type="common">Walking stick</name>
    <dbReference type="NCBI Taxonomy" id="61482"/>
    <lineage>
        <taxon>Eukaryota</taxon>
        <taxon>Metazoa</taxon>
        <taxon>Ecdysozoa</taxon>
        <taxon>Arthropoda</taxon>
        <taxon>Hexapoda</taxon>
        <taxon>Insecta</taxon>
        <taxon>Pterygota</taxon>
        <taxon>Neoptera</taxon>
        <taxon>Polyneoptera</taxon>
        <taxon>Phasmatodea</taxon>
        <taxon>Timematodea</taxon>
        <taxon>Timematoidea</taxon>
        <taxon>Timematidae</taxon>
        <taxon>Timema</taxon>
    </lineage>
</organism>
<name>A0ABN7NSH9_TIMPD</name>
<dbReference type="PROSITE" id="PS00799">
    <property type="entry name" value="GRANULINS"/>
    <property type="match status" value="1"/>
</dbReference>
<dbReference type="PANTHER" id="PTHR12274:SF3">
    <property type="entry name" value="PROGRANULIN"/>
    <property type="match status" value="1"/>
</dbReference>
<accession>A0ABN7NSH9</accession>
<evidence type="ECO:0000313" key="6">
    <source>
        <dbReference type="EMBL" id="CAG2056088.1"/>
    </source>
</evidence>
<keyword evidence="7" id="KW-1185">Reference proteome</keyword>
<dbReference type="EMBL" id="CAJPIN010003351">
    <property type="protein sequence ID" value="CAG2056088.1"/>
    <property type="molecule type" value="Genomic_DNA"/>
</dbReference>
<dbReference type="Proteomes" id="UP001153148">
    <property type="component" value="Unassembled WGS sequence"/>
</dbReference>
<reference evidence="6" key="1">
    <citation type="submission" date="2021-03" db="EMBL/GenBank/DDBJ databases">
        <authorList>
            <person name="Tran Van P."/>
        </authorList>
    </citation>
    <scope>NUCLEOTIDE SEQUENCE</scope>
</reference>
<protein>
    <recommendedName>
        <fullName evidence="5">Granulins domain-containing protein</fullName>
    </recommendedName>
</protein>
<sequence length="164" mass="17908">MQLIEYTCTDVLAKYLLEELEGNLLKTQPSPSPGMKVWCYPAPFVQKALLVARFQLSYCFWAIIFKNFGQGFPLAIKGYIAHGTAEPVLLHCGWMASSIVCPGGGKTCQDDMTCCQLPSGQQGCCPFKNAVCCSDKVHCCPQGTICDIKGGLCLKEDLDIQLLS</sequence>
<comment type="caution">
    <text evidence="6">The sequence shown here is derived from an EMBL/GenBank/DDBJ whole genome shotgun (WGS) entry which is preliminary data.</text>
</comment>
<feature type="domain" description="Granulins" evidence="5">
    <location>
        <begin position="133"/>
        <end position="146"/>
    </location>
</feature>